<keyword evidence="3" id="KW-0520">NAD</keyword>
<evidence type="ECO:0000256" key="1">
    <source>
        <dbReference type="ARBA" id="ARBA00022723"/>
    </source>
</evidence>
<protein>
    <submittedName>
        <fullName evidence="4">Iron-containing alcohol dehydrogenase family protein</fullName>
    </submittedName>
</protein>
<dbReference type="PANTHER" id="PTHR43616">
    <property type="entry name" value="GLYCEROL DEHYDROGENASE"/>
    <property type="match status" value="1"/>
</dbReference>
<proteinExistence type="predicted"/>
<reference evidence="4 5" key="1">
    <citation type="submission" date="2020-03" db="EMBL/GenBank/DDBJ databases">
        <title>Two novel Motilibacter sp.</title>
        <authorList>
            <person name="Liu S."/>
        </authorList>
    </citation>
    <scope>NUCLEOTIDE SEQUENCE [LARGE SCALE GENOMIC DNA]</scope>
    <source>
        <strain evidence="4 5">E257</strain>
    </source>
</reference>
<keyword evidence="1" id="KW-0479">Metal-binding</keyword>
<gene>
    <name evidence="4" type="ORF">G9H71_21300</name>
</gene>
<dbReference type="Proteomes" id="UP000800981">
    <property type="component" value="Unassembled WGS sequence"/>
</dbReference>
<keyword evidence="5" id="KW-1185">Reference proteome</keyword>
<dbReference type="PANTHER" id="PTHR43616:SF5">
    <property type="entry name" value="GLYCEROL DEHYDROGENASE 1"/>
    <property type="match status" value="1"/>
</dbReference>
<dbReference type="Gene3D" id="1.20.1090.10">
    <property type="entry name" value="Dehydroquinate synthase-like - alpha domain"/>
    <property type="match status" value="1"/>
</dbReference>
<feature type="non-terminal residue" evidence="4">
    <location>
        <position position="1"/>
    </location>
</feature>
<evidence type="ECO:0000313" key="5">
    <source>
        <dbReference type="Proteomes" id="UP000800981"/>
    </source>
</evidence>
<keyword evidence="2" id="KW-0560">Oxidoreductase</keyword>
<dbReference type="InterPro" id="IPR016205">
    <property type="entry name" value="Glycerol_DH"/>
</dbReference>
<evidence type="ECO:0000256" key="2">
    <source>
        <dbReference type="ARBA" id="ARBA00023002"/>
    </source>
</evidence>
<accession>A0ABX0H3G7</accession>
<dbReference type="EMBL" id="JAANNP010000133">
    <property type="protein sequence ID" value="NHC16325.1"/>
    <property type="molecule type" value="Genomic_DNA"/>
</dbReference>
<organism evidence="4 5">
    <name type="scientific">Motilibacter deserti</name>
    <dbReference type="NCBI Taxonomy" id="2714956"/>
    <lineage>
        <taxon>Bacteria</taxon>
        <taxon>Bacillati</taxon>
        <taxon>Actinomycetota</taxon>
        <taxon>Actinomycetes</taxon>
        <taxon>Motilibacterales</taxon>
        <taxon>Motilibacteraceae</taxon>
        <taxon>Motilibacter</taxon>
    </lineage>
</organism>
<evidence type="ECO:0000313" key="4">
    <source>
        <dbReference type="EMBL" id="NHC16325.1"/>
    </source>
</evidence>
<dbReference type="RefSeq" id="WP_166284775.1">
    <property type="nucleotide sequence ID" value="NZ_JAANNP010000133.1"/>
</dbReference>
<sequence>ARTAGEAVLHHPGDVAGDGFLATLAESLVVSGMAMVVAGTSQPCSGACHEVSHAIDLLLPERAGLHGEQVGLGAALASWLRGDLEEFAAITAALVRHGLPVLPAQLGLDDEEFVRVLAYAPMTRPGRYTVLEHLALGERELRAAVADYCSAAAAYVLLVEPELGVAA</sequence>
<evidence type="ECO:0000256" key="3">
    <source>
        <dbReference type="ARBA" id="ARBA00023027"/>
    </source>
</evidence>
<name>A0ABX0H3G7_9ACTN</name>
<dbReference type="SUPFAM" id="SSF56796">
    <property type="entry name" value="Dehydroquinate synthase-like"/>
    <property type="match status" value="1"/>
</dbReference>
<comment type="caution">
    <text evidence="4">The sequence shown here is derived from an EMBL/GenBank/DDBJ whole genome shotgun (WGS) entry which is preliminary data.</text>
</comment>